<dbReference type="OrthoDB" id="9779184at2"/>
<dbReference type="STRING" id="474960.SAMN05216180_2909"/>
<dbReference type="Gene3D" id="3.20.20.150">
    <property type="entry name" value="Divalent-metal-dependent TIM barrel enzymes"/>
    <property type="match status" value="1"/>
</dbReference>
<protein>
    <submittedName>
        <fullName evidence="2">Sugar phosphate isomerase/epimerase</fullName>
    </submittedName>
</protein>
<keyword evidence="2" id="KW-0413">Isomerase</keyword>
<proteinExistence type="predicted"/>
<keyword evidence="3" id="KW-1185">Reference proteome</keyword>
<dbReference type="Proteomes" id="UP000199158">
    <property type="component" value="Unassembled WGS sequence"/>
</dbReference>
<dbReference type="InterPro" id="IPR050312">
    <property type="entry name" value="IolE/XylAMocC-like"/>
</dbReference>
<feature type="domain" description="Xylose isomerase-like TIM barrel" evidence="1">
    <location>
        <begin position="24"/>
        <end position="265"/>
    </location>
</feature>
<dbReference type="InterPro" id="IPR036237">
    <property type="entry name" value="Xyl_isomerase-like_sf"/>
</dbReference>
<evidence type="ECO:0000313" key="2">
    <source>
        <dbReference type="EMBL" id="SEN15206.1"/>
    </source>
</evidence>
<dbReference type="Pfam" id="PF01261">
    <property type="entry name" value="AP_endonuc_2"/>
    <property type="match status" value="1"/>
</dbReference>
<evidence type="ECO:0000313" key="3">
    <source>
        <dbReference type="Proteomes" id="UP000199158"/>
    </source>
</evidence>
<reference evidence="2 3" key="1">
    <citation type="submission" date="2016-10" db="EMBL/GenBank/DDBJ databases">
        <authorList>
            <person name="de Groot N.N."/>
        </authorList>
    </citation>
    <scope>NUCLEOTIDE SEQUENCE [LARGE SCALE GENOMIC DNA]</scope>
    <source>
        <strain evidence="2 3">CGMCC 1.5070</strain>
    </source>
</reference>
<dbReference type="GO" id="GO:0016853">
    <property type="term" value="F:isomerase activity"/>
    <property type="evidence" value="ECO:0007669"/>
    <property type="project" value="UniProtKB-KW"/>
</dbReference>
<dbReference type="InterPro" id="IPR013022">
    <property type="entry name" value="Xyl_isomerase-like_TIM-brl"/>
</dbReference>
<evidence type="ECO:0000259" key="1">
    <source>
        <dbReference type="Pfam" id="PF01261"/>
    </source>
</evidence>
<dbReference type="EMBL" id="FOCG01000005">
    <property type="protein sequence ID" value="SEN15206.1"/>
    <property type="molecule type" value="Genomic_DNA"/>
</dbReference>
<dbReference type="RefSeq" id="WP_092756479.1">
    <property type="nucleotide sequence ID" value="NZ_FOCG01000005.1"/>
</dbReference>
<dbReference type="AlphaFoldDB" id="A0A1H8E709"/>
<gene>
    <name evidence="2" type="ORF">SAMN05216180_2909</name>
</gene>
<name>A0A1H8E709_9FIRM</name>
<organism evidence="2 3">
    <name type="scientific">Hydrogenoanaerobacterium saccharovorans</name>
    <dbReference type="NCBI Taxonomy" id="474960"/>
    <lineage>
        <taxon>Bacteria</taxon>
        <taxon>Bacillati</taxon>
        <taxon>Bacillota</taxon>
        <taxon>Clostridia</taxon>
        <taxon>Eubacteriales</taxon>
        <taxon>Oscillospiraceae</taxon>
        <taxon>Hydrogenoanaerobacterium</taxon>
    </lineage>
</organism>
<accession>A0A1H8E709</accession>
<dbReference type="SUPFAM" id="SSF51658">
    <property type="entry name" value="Xylose isomerase-like"/>
    <property type="match status" value="1"/>
</dbReference>
<dbReference type="PANTHER" id="PTHR12110">
    <property type="entry name" value="HYDROXYPYRUVATE ISOMERASE"/>
    <property type="match status" value="1"/>
</dbReference>
<sequence length="270" mass="30126">MKQIIAVNSNCYHGYSIEEAIDGIQKAGFHYIELTATKGWTEHVFPTLSFARLCEIKDKLKAAELIPFAMSGHCNLMDKERIGDFIANIRLAAFLGCDYIVSSIGEAHLQDKALADHAQVAEHIRGLLPYLEEYNLKLVLEVHGDHGSGKILKGIVDLVASPRVLINYDTANAIFYGDVDLADDLDACMDKIGYMHIKEKAGGRQEWNFPALGEGYVDFPMIFDKLRKAKNDCPLSIEIEFTQAGAKDLEEINRAVQTSAEYLKRLGFIL</sequence>